<dbReference type="GO" id="GO:0009738">
    <property type="term" value="P:abscisic acid-activated signaling pathway"/>
    <property type="evidence" value="ECO:0007669"/>
    <property type="project" value="InterPro"/>
</dbReference>
<gene>
    <name evidence="1" type="ORF">KK1_049859</name>
</gene>
<keyword evidence="2" id="KW-1185">Reference proteome</keyword>
<accession>A0A151UE08</accession>
<proteinExistence type="predicted"/>
<dbReference type="SUPFAM" id="SSF55961">
    <property type="entry name" value="Bet v1-like"/>
    <property type="match status" value="1"/>
</dbReference>
<dbReference type="GO" id="GO:0005634">
    <property type="term" value="C:nucleus"/>
    <property type="evidence" value="ECO:0007669"/>
    <property type="project" value="TreeGrafter"/>
</dbReference>
<dbReference type="InterPro" id="IPR050279">
    <property type="entry name" value="Plant_def-hormone_signal"/>
</dbReference>
<protein>
    <submittedName>
        <fullName evidence="1">Uncharacterized protein</fullName>
    </submittedName>
</protein>
<dbReference type="InterPro" id="IPR023393">
    <property type="entry name" value="START-like_dom_sf"/>
</dbReference>
<name>A0A151UE08_CAJCA</name>
<evidence type="ECO:0000313" key="1">
    <source>
        <dbReference type="EMBL" id="KYP77576.1"/>
    </source>
</evidence>
<dbReference type="GO" id="GO:0038023">
    <property type="term" value="F:signaling receptor activity"/>
    <property type="evidence" value="ECO:0007669"/>
    <property type="project" value="InterPro"/>
</dbReference>
<dbReference type="Gene3D" id="3.30.530.20">
    <property type="match status" value="1"/>
</dbReference>
<dbReference type="GO" id="GO:0010427">
    <property type="term" value="F:abscisic acid binding"/>
    <property type="evidence" value="ECO:0007669"/>
    <property type="project" value="InterPro"/>
</dbReference>
<comment type="caution">
    <text evidence="1">The sequence shown here is derived from an EMBL/GenBank/DDBJ whole genome shotgun (WGS) entry which is preliminary data.</text>
</comment>
<dbReference type="GO" id="GO:0005737">
    <property type="term" value="C:cytoplasm"/>
    <property type="evidence" value="ECO:0007669"/>
    <property type="project" value="TreeGrafter"/>
</dbReference>
<dbReference type="AlphaFoldDB" id="A0A151UE08"/>
<dbReference type="OMA" id="FLYIFCY"/>
<dbReference type="PRINTS" id="PR00634">
    <property type="entry name" value="BETALLERGEN"/>
</dbReference>
<dbReference type="PANTHER" id="PTHR31213:SF87">
    <property type="entry name" value="NODULIN-13"/>
    <property type="match status" value="1"/>
</dbReference>
<dbReference type="PANTHER" id="PTHR31213">
    <property type="entry name" value="OS08G0374000 PROTEIN-RELATED"/>
    <property type="match status" value="1"/>
</dbReference>
<sequence length="62" mass="6582">MGVFITESEQVTTVAPAILFKAIVLDFSNVFPKALPNLCKSVEIVEGDGGPGTIKEFTLLQG</sequence>
<dbReference type="EMBL" id="AGCT01026637">
    <property type="protein sequence ID" value="KYP77576.1"/>
    <property type="molecule type" value="Genomic_DNA"/>
</dbReference>
<dbReference type="Proteomes" id="UP000075243">
    <property type="component" value="Unassembled WGS sequence"/>
</dbReference>
<dbReference type="GO" id="GO:0004864">
    <property type="term" value="F:protein phosphatase inhibitor activity"/>
    <property type="evidence" value="ECO:0007669"/>
    <property type="project" value="InterPro"/>
</dbReference>
<dbReference type="Gramene" id="C.cajan_46862.t">
    <property type="protein sequence ID" value="C.cajan_46862.t.cds1"/>
    <property type="gene ID" value="C.cajan_46862"/>
</dbReference>
<reference evidence="1" key="1">
    <citation type="journal article" date="2012" name="Nat. Biotechnol.">
        <title>Draft genome sequence of pigeonpea (Cajanus cajan), an orphan legume crop of resource-poor farmers.</title>
        <authorList>
            <person name="Varshney R.K."/>
            <person name="Chen W."/>
            <person name="Li Y."/>
            <person name="Bharti A.K."/>
            <person name="Saxena R.K."/>
            <person name="Schlueter J.A."/>
            <person name="Donoghue M.T."/>
            <person name="Azam S."/>
            <person name="Fan G."/>
            <person name="Whaley A.M."/>
            <person name="Farmer A.D."/>
            <person name="Sheridan J."/>
            <person name="Iwata A."/>
            <person name="Tuteja R."/>
            <person name="Penmetsa R.V."/>
            <person name="Wu W."/>
            <person name="Upadhyaya H.D."/>
            <person name="Yang S.P."/>
            <person name="Shah T."/>
            <person name="Saxena K.B."/>
            <person name="Michael T."/>
            <person name="McCombie W.R."/>
            <person name="Yang B."/>
            <person name="Zhang G."/>
            <person name="Yang H."/>
            <person name="Wang J."/>
            <person name="Spillane C."/>
            <person name="Cook D.R."/>
            <person name="May G.D."/>
            <person name="Xu X."/>
            <person name="Jackson S.A."/>
        </authorList>
    </citation>
    <scope>NUCLEOTIDE SEQUENCE [LARGE SCALE GENOMIC DNA]</scope>
</reference>
<evidence type="ECO:0000313" key="2">
    <source>
        <dbReference type="Proteomes" id="UP000075243"/>
    </source>
</evidence>
<dbReference type="InterPro" id="IPR024949">
    <property type="entry name" value="Bet_v_I_allergen"/>
</dbReference>
<organism evidence="1 2">
    <name type="scientific">Cajanus cajan</name>
    <name type="common">Pigeon pea</name>
    <name type="synonym">Cajanus indicus</name>
    <dbReference type="NCBI Taxonomy" id="3821"/>
    <lineage>
        <taxon>Eukaryota</taxon>
        <taxon>Viridiplantae</taxon>
        <taxon>Streptophyta</taxon>
        <taxon>Embryophyta</taxon>
        <taxon>Tracheophyta</taxon>
        <taxon>Spermatophyta</taxon>
        <taxon>Magnoliopsida</taxon>
        <taxon>eudicotyledons</taxon>
        <taxon>Gunneridae</taxon>
        <taxon>Pentapetalae</taxon>
        <taxon>rosids</taxon>
        <taxon>fabids</taxon>
        <taxon>Fabales</taxon>
        <taxon>Fabaceae</taxon>
        <taxon>Papilionoideae</taxon>
        <taxon>50 kb inversion clade</taxon>
        <taxon>NPAAA clade</taxon>
        <taxon>indigoferoid/millettioid clade</taxon>
        <taxon>Phaseoleae</taxon>
        <taxon>Cajanus</taxon>
    </lineage>
</organism>